<dbReference type="InterPro" id="IPR016155">
    <property type="entry name" value="Mopterin_synth/thiamin_S_b"/>
</dbReference>
<dbReference type="Pfam" id="PF02597">
    <property type="entry name" value="ThiS"/>
    <property type="match status" value="1"/>
</dbReference>
<protein>
    <submittedName>
        <fullName evidence="1">MoaD/ThiS family protein</fullName>
    </submittedName>
</protein>
<dbReference type="InterPro" id="IPR003749">
    <property type="entry name" value="ThiS/MoaD-like"/>
</dbReference>
<sequence length="116" mass="12180">MSAPLQPDAPGRTGVELLLPAALADAAGGRRLLTLRPVSASVPGTGPAGRTTVADVLVLLQAGYPRVYRKVCDEKGDLRRYVNLYLDGEDIRDLDGVATVLPHHAELLVLQSIAGG</sequence>
<dbReference type="InterPro" id="IPR012675">
    <property type="entry name" value="Beta-grasp_dom_sf"/>
</dbReference>
<dbReference type="SUPFAM" id="SSF54285">
    <property type="entry name" value="MoaD/ThiS"/>
    <property type="match status" value="1"/>
</dbReference>
<dbReference type="EMBL" id="CP104275">
    <property type="protein sequence ID" value="UWX97096.1"/>
    <property type="molecule type" value="Genomic_DNA"/>
</dbReference>
<dbReference type="Gene3D" id="3.10.20.30">
    <property type="match status" value="1"/>
</dbReference>
<evidence type="ECO:0000313" key="1">
    <source>
        <dbReference type="EMBL" id="UWX97096.1"/>
    </source>
</evidence>
<proteinExistence type="predicted"/>
<dbReference type="RefSeq" id="WP_260652357.1">
    <property type="nucleotide sequence ID" value="NZ_CP104275.1"/>
</dbReference>
<gene>
    <name evidence="1" type="ORF">N2K95_15980</name>
</gene>
<evidence type="ECO:0000313" key="2">
    <source>
        <dbReference type="Proteomes" id="UP001059859"/>
    </source>
</evidence>
<dbReference type="InterPro" id="IPR052045">
    <property type="entry name" value="Sulfur_Carrier/Prot_Modifier"/>
</dbReference>
<dbReference type="PANTHER" id="PTHR38031:SF1">
    <property type="entry name" value="SULFUR CARRIER PROTEIN CYSO"/>
    <property type="match status" value="1"/>
</dbReference>
<name>A0ABY5YS96_9MICC</name>
<reference evidence="1" key="1">
    <citation type="submission" date="2022-09" db="EMBL/GenBank/DDBJ databases">
        <title>Novel species in genus Arthrobacter.</title>
        <authorList>
            <person name="Liu Y."/>
        </authorList>
    </citation>
    <scope>NUCLEOTIDE SEQUENCE</scope>
    <source>
        <strain evidence="1">Zg-Y815</strain>
    </source>
</reference>
<dbReference type="Proteomes" id="UP001059859">
    <property type="component" value="Chromosome"/>
</dbReference>
<keyword evidence="2" id="KW-1185">Reference proteome</keyword>
<accession>A0ABY5YS96</accession>
<organism evidence="1 2">
    <name type="scientific">Arthrobacter zhaoxinii</name>
    <dbReference type="NCBI Taxonomy" id="2964616"/>
    <lineage>
        <taxon>Bacteria</taxon>
        <taxon>Bacillati</taxon>
        <taxon>Actinomycetota</taxon>
        <taxon>Actinomycetes</taxon>
        <taxon>Micrococcales</taxon>
        <taxon>Micrococcaceae</taxon>
        <taxon>Arthrobacter</taxon>
    </lineage>
</organism>
<dbReference type="PANTHER" id="PTHR38031">
    <property type="entry name" value="SULFUR CARRIER PROTEIN SLR0821-RELATED"/>
    <property type="match status" value="1"/>
</dbReference>